<feature type="signal peptide" evidence="2">
    <location>
        <begin position="1"/>
        <end position="23"/>
    </location>
</feature>
<accession>A0A8H4NXY2</accession>
<feature type="compositionally biased region" description="Low complexity" evidence="1">
    <location>
        <begin position="123"/>
        <end position="143"/>
    </location>
</feature>
<gene>
    <name evidence="3" type="ORF">F53441_7889</name>
</gene>
<protein>
    <submittedName>
        <fullName evidence="3">Uncharacterized protein</fullName>
    </submittedName>
</protein>
<feature type="compositionally biased region" description="Low complexity" evidence="1">
    <location>
        <begin position="217"/>
        <end position="228"/>
    </location>
</feature>
<dbReference type="Proteomes" id="UP000605986">
    <property type="component" value="Unassembled WGS sequence"/>
</dbReference>
<feature type="chain" id="PRO_5034516972" evidence="2">
    <location>
        <begin position="24"/>
        <end position="624"/>
    </location>
</feature>
<feature type="compositionally biased region" description="Polar residues" evidence="1">
    <location>
        <begin position="337"/>
        <end position="362"/>
    </location>
</feature>
<feature type="compositionally biased region" description="Low complexity" evidence="1">
    <location>
        <begin position="456"/>
        <end position="474"/>
    </location>
</feature>
<feature type="compositionally biased region" description="Low complexity" evidence="1">
    <location>
        <begin position="422"/>
        <end position="444"/>
    </location>
</feature>
<feature type="compositionally biased region" description="Polar residues" evidence="1">
    <location>
        <begin position="108"/>
        <end position="122"/>
    </location>
</feature>
<dbReference type="AlphaFoldDB" id="A0A8H4NXY2"/>
<organism evidence="3 4">
    <name type="scientific">Fusarium austroafricanum</name>
    <dbReference type="NCBI Taxonomy" id="2364996"/>
    <lineage>
        <taxon>Eukaryota</taxon>
        <taxon>Fungi</taxon>
        <taxon>Dikarya</taxon>
        <taxon>Ascomycota</taxon>
        <taxon>Pezizomycotina</taxon>
        <taxon>Sordariomycetes</taxon>
        <taxon>Hypocreomycetidae</taxon>
        <taxon>Hypocreales</taxon>
        <taxon>Nectriaceae</taxon>
        <taxon>Fusarium</taxon>
        <taxon>Fusarium concolor species complex</taxon>
    </lineage>
</organism>
<feature type="region of interest" description="Disordered" evidence="1">
    <location>
        <begin position="108"/>
        <end position="485"/>
    </location>
</feature>
<feature type="compositionally biased region" description="Polar residues" evidence="1">
    <location>
        <begin position="202"/>
        <end position="212"/>
    </location>
</feature>
<feature type="compositionally biased region" description="Low complexity" evidence="1">
    <location>
        <begin position="576"/>
        <end position="587"/>
    </location>
</feature>
<keyword evidence="2" id="KW-0732">Signal</keyword>
<feature type="compositionally biased region" description="Polar residues" evidence="1">
    <location>
        <begin position="588"/>
        <end position="617"/>
    </location>
</feature>
<evidence type="ECO:0000313" key="4">
    <source>
        <dbReference type="Proteomes" id="UP000605986"/>
    </source>
</evidence>
<sequence length="624" mass="65323">MMRLYILLCLLPCLLLTTSFTHAALLPRLKASFKLSGVVFNEPVTRSIKVMPFKKSSGKSHHSHGVHHTLSLVKRMVEDQGDMVEVTEEALQELLDQINRLHEQVNNMIPSGAPNEQPSRETSASSGGQSPGGSPDESSSGEQLEQVPSPSTQAEGPEPHDAYGPSEVPIVSDPSLRSPLPSQADADTVIEPKAPGAPGEQDASQTEQANRQENTELALPTAPPTQAANGESANLLSNTQPEKLPADDVAGALTESADTSEKADVIRSGDLPNNAVAQPTGKAQASTGTQLNTAQQVKPTEGPEEPKDRKSLSIFSGQGTEDTSVVPGGAFVENPDDATQTLSDDASSIGQTASSALEQTQGPFKADEDDECPDEVSGLPISHRNPNCTPGSSPSAREPSQDTTVIISVFPTPEGDPSQQQAAKEPPAATVEEVAPALETEATLNPTTKAGGSQKLAAPTLLSSPAASSRPEPLNTAQGSVSQTSPILRTLVFTSFLARSSTIRATTTRTEFVDANQPTRSLKAPGHVFKEDAGAGADVDSNGAFNKNGKLAQEDDGRQQSTQETPPGRTPAVMEPTPIQTTTTATISLSRVSIMSTPEPTQEYSPRSPVSSGTGNINGLEALK</sequence>
<feature type="compositionally biased region" description="Polar residues" evidence="1">
    <location>
        <begin position="313"/>
        <end position="323"/>
    </location>
</feature>
<feature type="compositionally biased region" description="Polar residues" evidence="1">
    <location>
        <begin position="384"/>
        <end position="395"/>
    </location>
</feature>
<proteinExistence type="predicted"/>
<feature type="compositionally biased region" description="Polar residues" evidence="1">
    <location>
        <begin position="229"/>
        <end position="241"/>
    </location>
</feature>
<feature type="compositionally biased region" description="Polar residues" evidence="1">
    <location>
        <begin position="475"/>
        <end position="485"/>
    </location>
</feature>
<evidence type="ECO:0000313" key="3">
    <source>
        <dbReference type="EMBL" id="KAF4448741.1"/>
    </source>
</evidence>
<feature type="compositionally biased region" description="Polar residues" evidence="1">
    <location>
        <begin position="275"/>
        <end position="298"/>
    </location>
</feature>
<name>A0A8H4NXY2_9HYPO</name>
<evidence type="ECO:0000256" key="1">
    <source>
        <dbReference type="SAM" id="MobiDB-lite"/>
    </source>
</evidence>
<keyword evidence="4" id="KW-1185">Reference proteome</keyword>
<evidence type="ECO:0000256" key="2">
    <source>
        <dbReference type="SAM" id="SignalP"/>
    </source>
</evidence>
<feature type="region of interest" description="Disordered" evidence="1">
    <location>
        <begin position="532"/>
        <end position="624"/>
    </location>
</feature>
<reference evidence="3" key="1">
    <citation type="submission" date="2020-01" db="EMBL/GenBank/DDBJ databases">
        <title>Identification and distribution of gene clusters putatively required for synthesis of sphingolipid metabolism inhibitors in phylogenetically diverse species of the filamentous fungus Fusarium.</title>
        <authorList>
            <person name="Kim H.-S."/>
            <person name="Busman M."/>
            <person name="Brown D.W."/>
            <person name="Divon H."/>
            <person name="Uhlig S."/>
            <person name="Proctor R.H."/>
        </authorList>
    </citation>
    <scope>NUCLEOTIDE SEQUENCE</scope>
    <source>
        <strain evidence="3">NRRL 53441</strain>
    </source>
</reference>
<dbReference type="EMBL" id="JAADJG010000319">
    <property type="protein sequence ID" value="KAF4448741.1"/>
    <property type="molecule type" value="Genomic_DNA"/>
</dbReference>
<dbReference type="OrthoDB" id="5095623at2759"/>
<comment type="caution">
    <text evidence="3">The sequence shown here is derived from an EMBL/GenBank/DDBJ whole genome shotgun (WGS) entry which is preliminary data.</text>
</comment>